<comment type="caution">
    <text evidence="2">The sequence shown here is derived from an EMBL/GenBank/DDBJ whole genome shotgun (WGS) entry which is preliminary data.</text>
</comment>
<gene>
    <name evidence="2" type="ORF">ACFOND_15195</name>
</gene>
<dbReference type="Proteomes" id="UP001595710">
    <property type="component" value="Unassembled WGS sequence"/>
</dbReference>
<evidence type="ECO:0000256" key="1">
    <source>
        <dbReference type="SAM" id="Phobius"/>
    </source>
</evidence>
<evidence type="ECO:0000313" key="3">
    <source>
        <dbReference type="Proteomes" id="UP001595710"/>
    </source>
</evidence>
<protein>
    <submittedName>
        <fullName evidence="2">Uncharacterized protein</fullName>
    </submittedName>
</protein>
<keyword evidence="3" id="KW-1185">Reference proteome</keyword>
<keyword evidence="1" id="KW-0472">Membrane</keyword>
<reference evidence="3" key="1">
    <citation type="journal article" date="2019" name="Int. J. Syst. Evol. Microbiol.">
        <title>The Global Catalogue of Microorganisms (GCM) 10K type strain sequencing project: providing services to taxonomists for standard genome sequencing and annotation.</title>
        <authorList>
            <consortium name="The Broad Institute Genomics Platform"/>
            <consortium name="The Broad Institute Genome Sequencing Center for Infectious Disease"/>
            <person name="Wu L."/>
            <person name="Ma J."/>
        </authorList>
    </citation>
    <scope>NUCLEOTIDE SEQUENCE [LARGE SCALE GENOMIC DNA]</scope>
    <source>
        <strain evidence="3">CECT 8288</strain>
    </source>
</reference>
<feature type="transmembrane region" description="Helical" evidence="1">
    <location>
        <begin position="7"/>
        <end position="25"/>
    </location>
</feature>
<dbReference type="RefSeq" id="WP_377363462.1">
    <property type="nucleotide sequence ID" value="NZ_JBHRYN010000060.1"/>
</dbReference>
<accession>A0ABV7WXD2</accession>
<name>A0ABV7WXD2_9GAMM</name>
<evidence type="ECO:0000313" key="2">
    <source>
        <dbReference type="EMBL" id="MFC3702979.1"/>
    </source>
</evidence>
<proteinExistence type="predicted"/>
<organism evidence="2 3">
    <name type="scientific">Reinekea marina</name>
    <dbReference type="NCBI Taxonomy" id="1310421"/>
    <lineage>
        <taxon>Bacteria</taxon>
        <taxon>Pseudomonadati</taxon>
        <taxon>Pseudomonadota</taxon>
        <taxon>Gammaproteobacteria</taxon>
        <taxon>Oceanospirillales</taxon>
        <taxon>Saccharospirillaceae</taxon>
        <taxon>Reinekea</taxon>
    </lineage>
</organism>
<sequence length="103" mass="12128">MGLKARELSLIIIILVVVVFYFGFYEPKIEVVSLEVIKEEMLCRDGYCIQEVFFKDANREIKLLKKSAPWHSTGDVVNIKKQAKKFYGNRSGFKKNRYWFVND</sequence>
<keyword evidence="1" id="KW-0812">Transmembrane</keyword>
<keyword evidence="1" id="KW-1133">Transmembrane helix</keyword>
<dbReference type="EMBL" id="JBHRYN010000060">
    <property type="protein sequence ID" value="MFC3702979.1"/>
    <property type="molecule type" value="Genomic_DNA"/>
</dbReference>